<dbReference type="PANTHER" id="PTHR37953:SF1">
    <property type="entry name" value="UPF0127 PROTEIN MJ1496"/>
    <property type="match status" value="1"/>
</dbReference>
<reference evidence="1 2" key="1">
    <citation type="submission" date="2015-09" db="EMBL/GenBank/DDBJ databases">
        <authorList>
            <consortium name="Swine Surveillance"/>
        </authorList>
    </citation>
    <scope>NUCLEOTIDE SEQUENCE [LARGE SCALE GENOMIC DNA]</scope>
    <source>
        <strain evidence="1 2">CECT 7688</strain>
    </source>
</reference>
<name>A0A0P1EUL4_9RHOB</name>
<dbReference type="InterPro" id="IPR003795">
    <property type="entry name" value="DUF192"/>
</dbReference>
<dbReference type="Proteomes" id="UP000054823">
    <property type="component" value="Unassembled WGS sequence"/>
</dbReference>
<proteinExistence type="predicted"/>
<evidence type="ECO:0008006" key="3">
    <source>
        <dbReference type="Google" id="ProtNLM"/>
    </source>
</evidence>
<dbReference type="PANTHER" id="PTHR37953">
    <property type="entry name" value="UPF0127 PROTEIN MJ1496"/>
    <property type="match status" value="1"/>
</dbReference>
<dbReference type="AlphaFoldDB" id="A0A0P1EUL4"/>
<gene>
    <name evidence="1" type="ORF">SHM7688_03859</name>
</gene>
<accession>A0A0P1EUL4</accession>
<protein>
    <recommendedName>
        <fullName evidence="3">ACR</fullName>
    </recommendedName>
</protein>
<dbReference type="RefSeq" id="WP_306341279.1">
    <property type="nucleotide sequence ID" value="NZ_CYPW01000040.1"/>
</dbReference>
<dbReference type="Gene3D" id="2.60.120.1140">
    <property type="entry name" value="Protein of unknown function DUF192"/>
    <property type="match status" value="1"/>
</dbReference>
<evidence type="ECO:0000313" key="1">
    <source>
        <dbReference type="EMBL" id="CUH54389.1"/>
    </source>
</evidence>
<dbReference type="Pfam" id="PF02643">
    <property type="entry name" value="DUF192"/>
    <property type="match status" value="1"/>
</dbReference>
<evidence type="ECO:0000313" key="2">
    <source>
        <dbReference type="Proteomes" id="UP000054823"/>
    </source>
</evidence>
<dbReference type="STRING" id="321267.SHM7688_03859"/>
<sequence>MGKRSFGQLLKFGGAGRGIGVILAAALIGALPRAGHAQGACREDTLWLKGDWGQARFTVEVADTRSARAEGLMHRSAMPASAGMIFVYDRTGPVSFWMRNTLIPLDMLFADEHGVIQRIHHEAIPLDETPIPGGEAIRYVLEINGGMAKSLGITEGSAMRHPSFLQEIANWPC</sequence>
<dbReference type="InterPro" id="IPR038695">
    <property type="entry name" value="Saro_0823-like_sf"/>
</dbReference>
<keyword evidence="2" id="KW-1185">Reference proteome</keyword>
<dbReference type="EMBL" id="CYPW01000040">
    <property type="protein sequence ID" value="CUH54389.1"/>
    <property type="molecule type" value="Genomic_DNA"/>
</dbReference>
<organism evidence="1 2">
    <name type="scientific">Shimia marina</name>
    <dbReference type="NCBI Taxonomy" id="321267"/>
    <lineage>
        <taxon>Bacteria</taxon>
        <taxon>Pseudomonadati</taxon>
        <taxon>Pseudomonadota</taxon>
        <taxon>Alphaproteobacteria</taxon>
        <taxon>Rhodobacterales</taxon>
        <taxon>Roseobacteraceae</taxon>
    </lineage>
</organism>